<dbReference type="GO" id="GO:0005635">
    <property type="term" value="C:nuclear envelope"/>
    <property type="evidence" value="ECO:0007669"/>
    <property type="project" value="TreeGrafter"/>
</dbReference>
<dbReference type="PROSITE" id="PS50166">
    <property type="entry name" value="IMPORTIN_B_NT"/>
    <property type="match status" value="1"/>
</dbReference>
<reference evidence="6" key="1">
    <citation type="journal article" date="2014" name="Science">
        <title>Ancient hybridizations among the ancestral genomes of bread wheat.</title>
        <authorList>
            <consortium name="International Wheat Genome Sequencing Consortium,"/>
            <person name="Marcussen T."/>
            <person name="Sandve S.R."/>
            <person name="Heier L."/>
            <person name="Spannagl M."/>
            <person name="Pfeifer M."/>
            <person name="Jakobsen K.S."/>
            <person name="Wulff B.B."/>
            <person name="Steuernagel B."/>
            <person name="Mayer K.F."/>
            <person name="Olsen O.A."/>
        </authorList>
    </citation>
    <scope>NUCLEOTIDE SEQUENCE [LARGE SCALE GENOMIC DNA]</scope>
    <source>
        <strain evidence="6">cv. AL8/78</strain>
    </source>
</reference>
<keyword evidence="3" id="KW-0539">Nucleus</keyword>
<dbReference type="PANTHER" id="PTHR10997">
    <property type="entry name" value="IMPORTIN-7, 8, 11"/>
    <property type="match status" value="1"/>
</dbReference>
<evidence type="ECO:0000256" key="2">
    <source>
        <dbReference type="ARBA" id="ARBA00022448"/>
    </source>
</evidence>
<evidence type="ECO:0000256" key="3">
    <source>
        <dbReference type="ARBA" id="ARBA00023242"/>
    </source>
</evidence>
<reference evidence="5" key="4">
    <citation type="submission" date="2019-03" db="UniProtKB">
        <authorList>
            <consortium name="EnsemblPlants"/>
        </authorList>
    </citation>
    <scope>IDENTIFICATION</scope>
</reference>
<dbReference type="GO" id="GO:0031267">
    <property type="term" value="F:small GTPase binding"/>
    <property type="evidence" value="ECO:0007669"/>
    <property type="project" value="InterPro"/>
</dbReference>
<protein>
    <recommendedName>
        <fullName evidence="4">Importin N-terminal domain-containing protein</fullName>
    </recommendedName>
</protein>
<dbReference type="EnsemblPlants" id="AET2Gv20164400.1">
    <property type="protein sequence ID" value="AET2Gv20164400.1"/>
    <property type="gene ID" value="AET2Gv20164400"/>
</dbReference>
<evidence type="ECO:0000256" key="1">
    <source>
        <dbReference type="ARBA" id="ARBA00004123"/>
    </source>
</evidence>
<reference evidence="5" key="3">
    <citation type="journal article" date="2017" name="Nature">
        <title>Genome sequence of the progenitor of the wheat D genome Aegilops tauschii.</title>
        <authorList>
            <person name="Luo M.C."/>
            <person name="Gu Y.Q."/>
            <person name="Puiu D."/>
            <person name="Wang H."/>
            <person name="Twardziok S.O."/>
            <person name="Deal K.R."/>
            <person name="Huo N."/>
            <person name="Zhu T."/>
            <person name="Wang L."/>
            <person name="Wang Y."/>
            <person name="McGuire P.E."/>
            <person name="Liu S."/>
            <person name="Long H."/>
            <person name="Ramasamy R.K."/>
            <person name="Rodriguez J.C."/>
            <person name="Van S.L."/>
            <person name="Yuan L."/>
            <person name="Wang Z."/>
            <person name="Xia Z."/>
            <person name="Xiao L."/>
            <person name="Anderson O.D."/>
            <person name="Ouyang S."/>
            <person name="Liang Y."/>
            <person name="Zimin A.V."/>
            <person name="Pertea G."/>
            <person name="Qi P."/>
            <person name="Bennetzen J.L."/>
            <person name="Dai X."/>
            <person name="Dawson M.W."/>
            <person name="Muller H.G."/>
            <person name="Kugler K."/>
            <person name="Rivarola-Duarte L."/>
            <person name="Spannagl M."/>
            <person name="Mayer K.F.X."/>
            <person name="Lu F.H."/>
            <person name="Bevan M.W."/>
            <person name="Leroy P."/>
            <person name="Li P."/>
            <person name="You F.M."/>
            <person name="Sun Q."/>
            <person name="Liu Z."/>
            <person name="Lyons E."/>
            <person name="Wicker T."/>
            <person name="Salzberg S.L."/>
            <person name="Devos K.M."/>
            <person name="Dvorak J."/>
        </authorList>
    </citation>
    <scope>NUCLEOTIDE SEQUENCE [LARGE SCALE GENOMIC DNA]</scope>
    <source>
        <strain evidence="5">cv. AL8/78</strain>
    </source>
</reference>
<keyword evidence="2" id="KW-0813">Transport</keyword>
<dbReference type="Gene3D" id="1.25.10.10">
    <property type="entry name" value="Leucine-rich Repeat Variant"/>
    <property type="match status" value="1"/>
</dbReference>
<proteinExistence type="predicted"/>
<dbReference type="Gramene" id="AET2Gv20164400.1">
    <property type="protein sequence ID" value="AET2Gv20164400.1"/>
    <property type="gene ID" value="AET2Gv20164400"/>
</dbReference>
<dbReference type="Pfam" id="PF03810">
    <property type="entry name" value="IBN_N"/>
    <property type="match status" value="1"/>
</dbReference>
<dbReference type="Gramene" id="AET2Gv20164400.6">
    <property type="protein sequence ID" value="AET2Gv20164400.6"/>
    <property type="gene ID" value="AET2Gv20164400"/>
</dbReference>
<dbReference type="FunFam" id="1.25.10.10:FF:001096">
    <property type="entry name" value="Predicted protein"/>
    <property type="match status" value="1"/>
</dbReference>
<keyword evidence="6" id="KW-1185">Reference proteome</keyword>
<dbReference type="AlphaFoldDB" id="A0A453AK23"/>
<name>A0A453AK23_AEGTS</name>
<evidence type="ECO:0000313" key="5">
    <source>
        <dbReference type="EnsemblPlants" id="AET2Gv20164400.15"/>
    </source>
</evidence>
<dbReference type="Proteomes" id="UP000015105">
    <property type="component" value="Chromosome 2D"/>
</dbReference>
<dbReference type="EnsemblPlants" id="AET2Gv20164400.6">
    <property type="protein sequence ID" value="AET2Gv20164400.6"/>
    <property type="gene ID" value="AET2Gv20164400"/>
</dbReference>
<dbReference type="SMART" id="SM00913">
    <property type="entry name" value="IBN_N"/>
    <property type="match status" value="1"/>
</dbReference>
<comment type="subcellular location">
    <subcellularLocation>
        <location evidence="1">Nucleus</location>
    </subcellularLocation>
</comment>
<evidence type="ECO:0000313" key="6">
    <source>
        <dbReference type="Proteomes" id="UP000015105"/>
    </source>
</evidence>
<accession>A0A453AK23</accession>
<feature type="domain" description="Importin N-terminal" evidence="4">
    <location>
        <begin position="34"/>
        <end position="109"/>
    </location>
</feature>
<dbReference type="EnsemblPlants" id="AET2Gv20164400.15">
    <property type="protein sequence ID" value="AET2Gv20164400.15"/>
    <property type="gene ID" value="AET2Gv20164400"/>
</dbReference>
<dbReference type="InterPro" id="IPR001494">
    <property type="entry name" value="Importin-beta_N"/>
</dbReference>
<dbReference type="InterPro" id="IPR016024">
    <property type="entry name" value="ARM-type_fold"/>
</dbReference>
<reference evidence="6" key="2">
    <citation type="journal article" date="2017" name="Nat. Plants">
        <title>The Aegilops tauschii genome reveals multiple impacts of transposons.</title>
        <authorList>
            <person name="Zhao G."/>
            <person name="Zou C."/>
            <person name="Li K."/>
            <person name="Wang K."/>
            <person name="Li T."/>
            <person name="Gao L."/>
            <person name="Zhang X."/>
            <person name="Wang H."/>
            <person name="Yang Z."/>
            <person name="Liu X."/>
            <person name="Jiang W."/>
            <person name="Mao L."/>
            <person name="Kong X."/>
            <person name="Jiao Y."/>
            <person name="Jia J."/>
        </authorList>
    </citation>
    <scope>NUCLEOTIDE SEQUENCE [LARGE SCALE GENOMIC DNA]</scope>
    <source>
        <strain evidence="6">cv. AL8/78</strain>
    </source>
</reference>
<dbReference type="GO" id="GO:0005829">
    <property type="term" value="C:cytosol"/>
    <property type="evidence" value="ECO:0007669"/>
    <property type="project" value="TreeGrafter"/>
</dbReference>
<evidence type="ECO:0000259" key="4">
    <source>
        <dbReference type="PROSITE" id="PS50166"/>
    </source>
</evidence>
<dbReference type="GO" id="GO:0006606">
    <property type="term" value="P:protein import into nucleus"/>
    <property type="evidence" value="ECO:0007669"/>
    <property type="project" value="TreeGrafter"/>
</dbReference>
<dbReference type="Gramene" id="AET2Gv20164400.15">
    <property type="protein sequence ID" value="AET2Gv20164400.15"/>
    <property type="gene ID" value="AET2Gv20164400"/>
</dbReference>
<dbReference type="SUPFAM" id="SSF48371">
    <property type="entry name" value="ARM repeat"/>
    <property type="match status" value="1"/>
</dbReference>
<dbReference type="InterPro" id="IPR011989">
    <property type="entry name" value="ARM-like"/>
</dbReference>
<reference evidence="5" key="5">
    <citation type="journal article" date="2021" name="G3 (Bethesda)">
        <title>Aegilops tauschii genome assembly Aet v5.0 features greater sequence contiguity and improved annotation.</title>
        <authorList>
            <person name="Wang L."/>
            <person name="Zhu T."/>
            <person name="Rodriguez J.C."/>
            <person name="Deal K.R."/>
            <person name="Dubcovsky J."/>
            <person name="McGuire P.E."/>
            <person name="Lux T."/>
            <person name="Spannagl M."/>
            <person name="Mayer K.F.X."/>
            <person name="Baldrich P."/>
            <person name="Meyers B.C."/>
            <person name="Huo N."/>
            <person name="Gu Y.Q."/>
            <person name="Zhou H."/>
            <person name="Devos K.M."/>
            <person name="Bennetzen J.L."/>
            <person name="Unver T."/>
            <person name="Budak H."/>
            <person name="Gulick P.J."/>
            <person name="Galiba G."/>
            <person name="Kalapos B."/>
            <person name="Nelson D.R."/>
            <person name="Li P."/>
            <person name="You F.M."/>
            <person name="Luo M.C."/>
            <person name="Dvorak J."/>
        </authorList>
    </citation>
    <scope>NUCLEOTIDE SEQUENCE [LARGE SCALE GENOMIC DNA]</scope>
    <source>
        <strain evidence="5">cv. AL8/78</strain>
    </source>
</reference>
<dbReference type="PANTHER" id="PTHR10997:SF7">
    <property type="entry name" value="IMPORTIN-11"/>
    <property type="match status" value="1"/>
</dbReference>
<organism evidence="5 6">
    <name type="scientific">Aegilops tauschii subsp. strangulata</name>
    <name type="common">Goatgrass</name>
    <dbReference type="NCBI Taxonomy" id="200361"/>
    <lineage>
        <taxon>Eukaryota</taxon>
        <taxon>Viridiplantae</taxon>
        <taxon>Streptophyta</taxon>
        <taxon>Embryophyta</taxon>
        <taxon>Tracheophyta</taxon>
        <taxon>Spermatophyta</taxon>
        <taxon>Magnoliopsida</taxon>
        <taxon>Liliopsida</taxon>
        <taxon>Poales</taxon>
        <taxon>Poaceae</taxon>
        <taxon>BOP clade</taxon>
        <taxon>Pooideae</taxon>
        <taxon>Triticodae</taxon>
        <taxon>Triticeae</taxon>
        <taxon>Triticinae</taxon>
        <taxon>Aegilops</taxon>
    </lineage>
</organism>
<sequence>WSGDSMALSAGDVPTMYAVLANSLSADEATRHPAESALAQCEPRPGFCSCLLEIISARGSSCREDVRLLATVYFKNSINRYWRTRRDSYGISNEEKDHLRKNLLLNIREENNQIALQLAVLISKIARLDYPREWRDLFSILAQQLQSADVLASHRVFMVLFRTLKELSTKRLAVDQRNYAEITSHLFEYTWNLWKSDVQTILQNLSMLSQRNDLDSILEQSNDLILICDRWLLCLKIIRQLIFSGYASDSTTAQEVWQVREVCPTVLSAIQSLLPYYSSFKDKQAKLWEFAKRACTKLMKVLVTLQGRHPYSFVHQTVLPATVDFCLNIITNPEQAGASFEEFLIQCMVLVKTVSECKEYKPSATGRVINQSAEPLSLEQKKKNFAAVASDMLKVVLPGDRVVLLCNILIRRYFIYTAKDLEEWSENPESFHHEQNVVQWTEKQRPCAEALFIVIFENYRELLAPVVVSILREAMSVSPPLETDVTSGMLLKDAAYTAAGHVYYELSNYLSFNEWFHGSLSIEISNGHPNMRIIRRKVALLLGQWISEVHSFIIVLENSKHY</sequence>